<evidence type="ECO:0000256" key="7">
    <source>
        <dbReference type="SAM" id="Phobius"/>
    </source>
</evidence>
<keyword evidence="3" id="KW-1003">Cell membrane</keyword>
<feature type="domain" description="ACT" evidence="8">
    <location>
        <begin position="148"/>
        <end position="221"/>
    </location>
</feature>
<keyword evidence="5 7" id="KW-1133">Transmembrane helix</keyword>
<dbReference type="PANTHER" id="PTHR33778:SF1">
    <property type="entry name" value="MAGNESIUM TRANSPORTER YHID-RELATED"/>
    <property type="match status" value="1"/>
</dbReference>
<evidence type="ECO:0000256" key="3">
    <source>
        <dbReference type="ARBA" id="ARBA00022475"/>
    </source>
</evidence>
<dbReference type="InterPro" id="IPR045865">
    <property type="entry name" value="ACT-like_dom_sf"/>
</dbReference>
<dbReference type="SUPFAM" id="SSF55021">
    <property type="entry name" value="ACT-like"/>
    <property type="match status" value="1"/>
</dbReference>
<sequence length="221" mass="23857">MLTFDMSWGEQGDIVLRLFAAFLAGSLIGFQRERAEKPAGLRTHILVSVGSCVMTLVSLLGFTRFGSDPARITAQIVSGVGFLGAGTIFRYGWGVTGLTTAASLWATCGIGIAFGSGLYFLGFTGTGFVIFTLAALRYLESFRKGITYLSMRLLDRPGSLGAVASLLGKLGVDIKNVELKKGEEKDLVTCIMGVHIPPHFAVEQMVESLQELEVVRRIEVR</sequence>
<evidence type="ECO:0000313" key="10">
    <source>
        <dbReference type="Proteomes" id="UP001461341"/>
    </source>
</evidence>
<keyword evidence="10" id="KW-1185">Reference proteome</keyword>
<feature type="transmembrane region" description="Helical" evidence="7">
    <location>
        <begin position="14"/>
        <end position="31"/>
    </location>
</feature>
<evidence type="ECO:0000256" key="2">
    <source>
        <dbReference type="ARBA" id="ARBA00009298"/>
    </source>
</evidence>
<evidence type="ECO:0000256" key="5">
    <source>
        <dbReference type="ARBA" id="ARBA00022989"/>
    </source>
</evidence>
<organism evidence="9 10">
    <name type="scientific">Thermatribacter velox</name>
    <dbReference type="NCBI Taxonomy" id="3039681"/>
    <lineage>
        <taxon>Bacteria</taxon>
        <taxon>Pseudomonadati</taxon>
        <taxon>Atribacterota</taxon>
        <taxon>Atribacteria</taxon>
        <taxon>Atribacterales</taxon>
        <taxon>Thermatribacteraceae</taxon>
        <taxon>Thermatribacter</taxon>
    </lineage>
</organism>
<keyword evidence="4 7" id="KW-0812">Transmembrane</keyword>
<evidence type="ECO:0000256" key="4">
    <source>
        <dbReference type="ARBA" id="ARBA00022692"/>
    </source>
</evidence>
<comment type="similarity">
    <text evidence="2">Belongs to the MgtC/SapB family.</text>
</comment>
<reference evidence="9 10" key="1">
    <citation type="submission" date="2023-03" db="EMBL/GenBank/DDBJ databases">
        <title>Novel Species.</title>
        <authorList>
            <person name="Ma S."/>
        </authorList>
    </citation>
    <scope>NUCLEOTIDE SEQUENCE [LARGE SCALE GENOMIC DNA]</scope>
    <source>
        <strain evidence="9 10">B11</strain>
    </source>
</reference>
<evidence type="ECO:0000259" key="8">
    <source>
        <dbReference type="PROSITE" id="PS51671"/>
    </source>
</evidence>
<dbReference type="RefSeq" id="WP_369017512.1">
    <property type="nucleotide sequence ID" value="NZ_CP121689.1"/>
</dbReference>
<feature type="transmembrane region" description="Helical" evidence="7">
    <location>
        <begin position="43"/>
        <end position="66"/>
    </location>
</feature>
<dbReference type="Proteomes" id="UP001461341">
    <property type="component" value="Chromosome"/>
</dbReference>
<dbReference type="PANTHER" id="PTHR33778">
    <property type="entry name" value="PROTEIN MGTC"/>
    <property type="match status" value="1"/>
</dbReference>
<proteinExistence type="inferred from homology"/>
<dbReference type="InterPro" id="IPR003416">
    <property type="entry name" value="MgtC/SapB/SrpB/YhiD_fam"/>
</dbReference>
<keyword evidence="6 7" id="KW-0472">Membrane</keyword>
<evidence type="ECO:0000313" key="9">
    <source>
        <dbReference type="EMBL" id="WZL75365.1"/>
    </source>
</evidence>
<evidence type="ECO:0000256" key="6">
    <source>
        <dbReference type="ARBA" id="ARBA00023136"/>
    </source>
</evidence>
<evidence type="ECO:0000256" key="1">
    <source>
        <dbReference type="ARBA" id="ARBA00004651"/>
    </source>
</evidence>
<feature type="transmembrane region" description="Helical" evidence="7">
    <location>
        <begin position="72"/>
        <end position="89"/>
    </location>
</feature>
<dbReference type="EMBL" id="CP121689">
    <property type="protein sequence ID" value="WZL75365.1"/>
    <property type="molecule type" value="Genomic_DNA"/>
</dbReference>
<dbReference type="InterPro" id="IPR002912">
    <property type="entry name" value="ACT_dom"/>
</dbReference>
<dbReference type="Gene3D" id="3.30.70.260">
    <property type="match status" value="1"/>
</dbReference>
<dbReference type="Pfam" id="PF02308">
    <property type="entry name" value="MgtC"/>
    <property type="match status" value="1"/>
</dbReference>
<name>A0ABZ2Y8M6_9BACT</name>
<dbReference type="PROSITE" id="PS51671">
    <property type="entry name" value="ACT"/>
    <property type="match status" value="1"/>
</dbReference>
<protein>
    <submittedName>
        <fullName evidence="9">MgtC/SapB family protein</fullName>
    </submittedName>
</protein>
<comment type="subcellular location">
    <subcellularLocation>
        <location evidence="1">Cell membrane</location>
        <topology evidence="1">Multi-pass membrane protein</topology>
    </subcellularLocation>
</comment>
<dbReference type="PRINTS" id="PR01837">
    <property type="entry name" value="MGTCSAPBPROT"/>
</dbReference>
<gene>
    <name evidence="9" type="ORF">QBE54_07130</name>
</gene>
<dbReference type="InterPro" id="IPR049177">
    <property type="entry name" value="MgtC_SapB_SrpB_YhiD_N"/>
</dbReference>
<feature type="transmembrane region" description="Helical" evidence="7">
    <location>
        <begin position="96"/>
        <end position="114"/>
    </location>
</feature>
<accession>A0ABZ2Y8M6</accession>